<dbReference type="InterPro" id="IPR051722">
    <property type="entry name" value="Endocytosis_PI4K-reg_protein"/>
</dbReference>
<dbReference type="SUPFAM" id="SSF48452">
    <property type="entry name" value="TPR-like"/>
    <property type="match status" value="2"/>
</dbReference>
<keyword evidence="6" id="KW-1185">Reference proteome</keyword>
<dbReference type="InterPro" id="IPR019734">
    <property type="entry name" value="TPR_rpt"/>
</dbReference>
<dbReference type="Gene3D" id="1.25.40.10">
    <property type="entry name" value="Tetratricopeptide repeat domain"/>
    <property type="match status" value="2"/>
</dbReference>
<comment type="similarity">
    <text evidence="2">Belongs to the YPP1 family.</text>
</comment>
<evidence type="ECO:0000313" key="6">
    <source>
        <dbReference type="Proteomes" id="UP001283361"/>
    </source>
</evidence>
<evidence type="ECO:0000256" key="3">
    <source>
        <dbReference type="PROSITE-ProRule" id="PRU00339"/>
    </source>
</evidence>
<dbReference type="PANTHER" id="PTHR23083">
    <property type="entry name" value="TETRATRICOPEPTIDE REPEAT PROTEIN, TPR"/>
    <property type="match status" value="1"/>
</dbReference>
<dbReference type="PANTHER" id="PTHR23083:SF464">
    <property type="entry name" value="TETRATRICOPEPTIDE REPEAT DOMAIN 7, ISOFORM A"/>
    <property type="match status" value="1"/>
</dbReference>
<evidence type="ECO:0000256" key="2">
    <source>
        <dbReference type="ARBA" id="ARBA00038251"/>
    </source>
</evidence>
<sequence length="833" mass="93713">MASKTKIHRLEAEIDKHRAECNWKKAVELAKQSAPKSTDLSTTVLFLQAEMALEEFIETHDPTKDDNVLSARAQLTEANEFLTKVASSESPLKLQASLLLAKIQFCQGFYQVALATLDQIDLATIAMNESDGNSHRSIRLLYIVAETYAIKGKCLEKGKGSLRSKFKAAEREDEIITCYETAGDLVILCMQLRDKNCAMQQAGVAQMADPGSSNFIISSLVEMAIAQVPLMHLQKGEETKCITRYREMLRAVESRFSQEIRKTLALELAQLLLRNCSVKSYPQINLEAKGLNVKAPKPCVYSSEKLFVPKTLDEEVLLLLLIAEAVGTKEAVLERSTETHELTFMSITAIYDLLALVLVKRAQFGRLSESFEKAMRFSFKEFHIWYQFANSLISTGKFAQALQVLAECHSLAPKNACVCLQAAQLCYEHLQSYQEGIEWANVVIKLPSSGSPNHVLARAYMAKGVGLCLVAKDSKLFADRQKMDQEALKAFRKAQELDPKDYLCAFHLGLQYANMRRIQEAMNYTKLSLRHRSDFIHSLHLLALLLSARKQHEEAMDLIEAALYEYPDNLSLLMTKAKLQKIVKGPEEALATYRMMLKLWKDLHEIDVEEGSDPQAKINDRNVWEKRTHVTQISEFTDRGSGRGSIRADSVAASRVEKALSDLASSMNSSFQPRIGQQRSWVIQAQIWLSLAELYLSLNQVNEAQSCVQETFQLFPHSVYVFYLKGLLLEHRGYLTEARVCFENAVAVNPSHTKSLYHLGIVLHKQGDNRLAEKILRDTVNLDPCFHKAWDVLGTVLEAVGEPEDASNCYATGNILEASCPVAPFNIIQRVMR</sequence>
<dbReference type="GO" id="GO:0072659">
    <property type="term" value="P:protein localization to plasma membrane"/>
    <property type="evidence" value="ECO:0007669"/>
    <property type="project" value="TreeGrafter"/>
</dbReference>
<feature type="domain" description="Tetratricopeptide repeat protein 7 N-terminal" evidence="4">
    <location>
        <begin position="1"/>
        <end position="370"/>
    </location>
</feature>
<name>A0AAE1BAH2_9GAST</name>
<gene>
    <name evidence="5" type="ORF">RRG08_048418</name>
</gene>
<accession>A0AAE1BAH2</accession>
<dbReference type="Pfam" id="PF13181">
    <property type="entry name" value="TPR_8"/>
    <property type="match status" value="1"/>
</dbReference>
<dbReference type="PROSITE" id="PS50005">
    <property type="entry name" value="TPR"/>
    <property type="match status" value="1"/>
</dbReference>
<evidence type="ECO:0000259" key="4">
    <source>
        <dbReference type="Pfam" id="PF19440"/>
    </source>
</evidence>
<dbReference type="GO" id="GO:0005886">
    <property type="term" value="C:plasma membrane"/>
    <property type="evidence" value="ECO:0007669"/>
    <property type="project" value="TreeGrafter"/>
</dbReference>
<evidence type="ECO:0000313" key="5">
    <source>
        <dbReference type="EMBL" id="KAK3801831.1"/>
    </source>
</evidence>
<feature type="repeat" description="TPR" evidence="3">
    <location>
        <begin position="685"/>
        <end position="718"/>
    </location>
</feature>
<organism evidence="5 6">
    <name type="scientific">Elysia crispata</name>
    <name type="common">lettuce slug</name>
    <dbReference type="NCBI Taxonomy" id="231223"/>
    <lineage>
        <taxon>Eukaryota</taxon>
        <taxon>Metazoa</taxon>
        <taxon>Spiralia</taxon>
        <taxon>Lophotrochozoa</taxon>
        <taxon>Mollusca</taxon>
        <taxon>Gastropoda</taxon>
        <taxon>Heterobranchia</taxon>
        <taxon>Euthyneura</taxon>
        <taxon>Panpulmonata</taxon>
        <taxon>Sacoglossa</taxon>
        <taxon>Placobranchoidea</taxon>
        <taxon>Plakobranchidae</taxon>
        <taxon>Elysia</taxon>
    </lineage>
</organism>
<dbReference type="Pfam" id="PF19440">
    <property type="entry name" value="TTC7_N"/>
    <property type="match status" value="1"/>
</dbReference>
<dbReference type="GO" id="GO:0046854">
    <property type="term" value="P:phosphatidylinositol phosphate biosynthetic process"/>
    <property type="evidence" value="ECO:0007669"/>
    <property type="project" value="TreeGrafter"/>
</dbReference>
<keyword evidence="3" id="KW-0802">TPR repeat</keyword>
<comment type="function">
    <text evidence="1">Involved in endocytosis.</text>
</comment>
<dbReference type="EMBL" id="JAWDGP010000283">
    <property type="protein sequence ID" value="KAK3801831.1"/>
    <property type="molecule type" value="Genomic_DNA"/>
</dbReference>
<protein>
    <recommendedName>
        <fullName evidence="4">Tetratricopeptide repeat protein 7 N-terminal domain-containing protein</fullName>
    </recommendedName>
</protein>
<dbReference type="InterPro" id="IPR011990">
    <property type="entry name" value="TPR-like_helical_dom_sf"/>
</dbReference>
<dbReference type="InterPro" id="IPR045819">
    <property type="entry name" value="TTC7_N"/>
</dbReference>
<dbReference type="Proteomes" id="UP001283361">
    <property type="component" value="Unassembled WGS sequence"/>
</dbReference>
<evidence type="ECO:0000256" key="1">
    <source>
        <dbReference type="ARBA" id="ARBA00002550"/>
    </source>
</evidence>
<reference evidence="5" key="1">
    <citation type="journal article" date="2023" name="G3 (Bethesda)">
        <title>A reference genome for the long-term kleptoplast-retaining sea slug Elysia crispata morphotype clarki.</title>
        <authorList>
            <person name="Eastman K.E."/>
            <person name="Pendleton A.L."/>
            <person name="Shaikh M.A."/>
            <person name="Suttiyut T."/>
            <person name="Ogas R."/>
            <person name="Tomko P."/>
            <person name="Gavelis G."/>
            <person name="Widhalm J.R."/>
            <person name="Wisecaver J.H."/>
        </authorList>
    </citation>
    <scope>NUCLEOTIDE SEQUENCE</scope>
    <source>
        <strain evidence="5">ECLA1</strain>
    </source>
</reference>
<proteinExistence type="inferred from homology"/>
<dbReference type="SMART" id="SM00028">
    <property type="entry name" value="TPR"/>
    <property type="match status" value="8"/>
</dbReference>
<dbReference type="AlphaFoldDB" id="A0AAE1BAH2"/>
<comment type="caution">
    <text evidence="5">The sequence shown here is derived from an EMBL/GenBank/DDBJ whole genome shotgun (WGS) entry which is preliminary data.</text>
</comment>